<name>A0A8H3ZNB1_9PEZI</name>
<feature type="region of interest" description="Disordered" evidence="1">
    <location>
        <begin position="1"/>
        <end position="100"/>
    </location>
</feature>
<accession>A0A8H3ZNB1</accession>
<dbReference type="AlphaFoldDB" id="A0A8H3ZNB1"/>
<sequence>MSREVEKQQVAKDVEVARDVSVSSKVKLRREQQRSSNPLPLQLPEAKKPPRPGRRRTSPSTPPPWRGSSAVKRPRPLQVGYLNREARRQETHRFRSCGSPRCAVDAAGSAQTTQPIPPTSSLQCDRRVGMNDISLGRRGRLKYELQADSFSLFLYQQGASPQIGGISSRRPEGTASTFADQLI</sequence>
<feature type="compositionally biased region" description="Basic and acidic residues" evidence="1">
    <location>
        <begin position="84"/>
        <end position="93"/>
    </location>
</feature>
<dbReference type="Proteomes" id="UP000434172">
    <property type="component" value="Unassembled WGS sequence"/>
</dbReference>
<evidence type="ECO:0000313" key="2">
    <source>
        <dbReference type="EMBL" id="KAF0320081.1"/>
    </source>
</evidence>
<comment type="caution">
    <text evidence="2">The sequence shown here is derived from an EMBL/GenBank/DDBJ whole genome shotgun (WGS) entry which is preliminary data.</text>
</comment>
<proteinExistence type="predicted"/>
<organism evidence="2 3">
    <name type="scientific">Colletotrichum asianum</name>
    <dbReference type="NCBI Taxonomy" id="702518"/>
    <lineage>
        <taxon>Eukaryota</taxon>
        <taxon>Fungi</taxon>
        <taxon>Dikarya</taxon>
        <taxon>Ascomycota</taxon>
        <taxon>Pezizomycotina</taxon>
        <taxon>Sordariomycetes</taxon>
        <taxon>Hypocreomycetidae</taxon>
        <taxon>Glomerellales</taxon>
        <taxon>Glomerellaceae</taxon>
        <taxon>Colletotrichum</taxon>
        <taxon>Colletotrichum gloeosporioides species complex</taxon>
    </lineage>
</organism>
<evidence type="ECO:0000256" key="1">
    <source>
        <dbReference type="SAM" id="MobiDB-lite"/>
    </source>
</evidence>
<reference evidence="2 3" key="1">
    <citation type="submission" date="2019-12" db="EMBL/GenBank/DDBJ databases">
        <title>A genome sequence resource for the geographically widespread anthracnose pathogen Colletotrichum asianum.</title>
        <authorList>
            <person name="Meng Y."/>
        </authorList>
    </citation>
    <scope>NUCLEOTIDE SEQUENCE [LARGE SCALE GENOMIC DNA]</scope>
    <source>
        <strain evidence="2 3">ICMP 18580</strain>
    </source>
</reference>
<feature type="region of interest" description="Disordered" evidence="1">
    <location>
        <begin position="163"/>
        <end position="183"/>
    </location>
</feature>
<dbReference type="EMBL" id="WOWK01000087">
    <property type="protein sequence ID" value="KAF0320081.1"/>
    <property type="molecule type" value="Genomic_DNA"/>
</dbReference>
<feature type="compositionally biased region" description="Basic and acidic residues" evidence="1">
    <location>
        <begin position="1"/>
        <end position="18"/>
    </location>
</feature>
<keyword evidence="3" id="KW-1185">Reference proteome</keyword>
<evidence type="ECO:0000313" key="3">
    <source>
        <dbReference type="Proteomes" id="UP000434172"/>
    </source>
</evidence>
<gene>
    <name evidence="2" type="ORF">GQ607_012675</name>
</gene>
<protein>
    <submittedName>
        <fullName evidence="2">Uncharacterized protein</fullName>
    </submittedName>
</protein>
<feature type="compositionally biased region" description="Polar residues" evidence="1">
    <location>
        <begin position="174"/>
        <end position="183"/>
    </location>
</feature>